<evidence type="ECO:0000256" key="1">
    <source>
        <dbReference type="PROSITE-ProRule" id="PRU00176"/>
    </source>
</evidence>
<dbReference type="CDD" id="cd06222">
    <property type="entry name" value="RNase_H_like"/>
    <property type="match status" value="1"/>
</dbReference>
<dbReference type="PROSITE" id="PS50102">
    <property type="entry name" value="RRM"/>
    <property type="match status" value="1"/>
</dbReference>
<evidence type="ECO:0000256" key="2">
    <source>
        <dbReference type="SAM" id="MobiDB-lite"/>
    </source>
</evidence>
<accession>A0ABR2CCV3</accession>
<feature type="region of interest" description="Disordered" evidence="2">
    <location>
        <begin position="131"/>
        <end position="152"/>
    </location>
</feature>
<keyword evidence="5" id="KW-1185">Reference proteome</keyword>
<keyword evidence="1" id="KW-0694">RNA-binding</keyword>
<dbReference type="PANTHER" id="PTHR33710">
    <property type="entry name" value="BNAC02G09200D PROTEIN"/>
    <property type="match status" value="1"/>
</dbReference>
<feature type="region of interest" description="Disordered" evidence="2">
    <location>
        <begin position="387"/>
        <end position="414"/>
    </location>
</feature>
<feature type="compositionally biased region" description="Basic and acidic residues" evidence="2">
    <location>
        <begin position="394"/>
        <end position="414"/>
    </location>
</feature>
<dbReference type="Pfam" id="PF00076">
    <property type="entry name" value="RRM_1"/>
    <property type="match status" value="1"/>
</dbReference>
<evidence type="ECO:0000259" key="3">
    <source>
        <dbReference type="PROSITE" id="PS50102"/>
    </source>
</evidence>
<dbReference type="Gene3D" id="3.30.70.330">
    <property type="match status" value="1"/>
</dbReference>
<dbReference type="InterPro" id="IPR002156">
    <property type="entry name" value="RNaseH_domain"/>
</dbReference>
<reference evidence="4 5" key="1">
    <citation type="journal article" date="2024" name="G3 (Bethesda)">
        <title>Genome assembly of Hibiscus sabdariffa L. provides insights into metabolisms of medicinal natural products.</title>
        <authorList>
            <person name="Kim T."/>
        </authorList>
    </citation>
    <scope>NUCLEOTIDE SEQUENCE [LARGE SCALE GENOMIC DNA]</scope>
    <source>
        <strain evidence="4">TK-2024</strain>
        <tissue evidence="4">Old leaves</tissue>
    </source>
</reference>
<protein>
    <recommendedName>
        <fullName evidence="3">RRM domain-containing protein</fullName>
    </recommendedName>
</protein>
<dbReference type="InterPro" id="IPR012677">
    <property type="entry name" value="Nucleotide-bd_a/b_plait_sf"/>
</dbReference>
<name>A0ABR2CCV3_9ROSI</name>
<dbReference type="SUPFAM" id="SSF56219">
    <property type="entry name" value="DNase I-like"/>
    <property type="match status" value="1"/>
</dbReference>
<dbReference type="SMART" id="SM00360">
    <property type="entry name" value="RRM"/>
    <property type="match status" value="1"/>
</dbReference>
<dbReference type="InterPro" id="IPR036691">
    <property type="entry name" value="Endo/exonu/phosph_ase_sf"/>
</dbReference>
<dbReference type="Proteomes" id="UP001472677">
    <property type="component" value="Unassembled WGS sequence"/>
</dbReference>
<feature type="compositionally biased region" description="Polar residues" evidence="2">
    <location>
        <begin position="139"/>
        <end position="151"/>
    </location>
</feature>
<sequence>MGEVIGGGGVEEVRRYDQEWTIFVDNLSRRVSRSSFRELSNHHGKVLRVFIPLVNTKSKYKETTFAFVTMGCRGDMERVIRNLNREASEPTGKFSPFQDSDRIGAIAKEKSTVFFEHKTFKDALLSVPATKADGDNNHDTPSSRNGTSTGPNLLDFKVPASELEWLDRCMVGVIRNDFECDFVKRALLHDEIEVKIRKWGVDFDSFVIVFKSIAEMEDTWRSKSEELCYWGSLYCWHKSFFESLGNPWGSLVEVDVGTLHRKRLDVARITIRVASPLSIPESFNVVSMGVSYLIKVKFGKLSDECVHPVPGNMKEIFVDEWPTSVEALLVSRDGVGEGGIPVSVVAPLSRIGTVSPGVDPRSQECLDSPNKEFKDNREPSLIPVYTCGSNDNENMGKVDSRWEDSDTDEPVDKDSASVPLALMGARPNGPVVNETCDMLNTLVIHSRAGIIRPINLESIDPPGVVRSNQNFVDSIEMVPDSFEGLGKEGSGRLSSFEYQQNPHLLTKYAFPKGIFRASNKRILRHLVRDSLEDARKNLGEVDISSNPQPADPVVGLEAESVWEISNLLEISFKGGHGAVIKTKLEVFSVFEIMRLWSSSVLDYALSPSIGYTCGLLKAEKGVFLGDLLALIRQKQASLIDLPLIGGKYTWGNNRDEPTFVRLDRFLLSSDFEEAFPNIVQKLLNKSLSDHNAILLCEEVINWGPKPFRAFNFWCNEKGVGRLEGAVDISHIQFADDLLIFLWRRFLEELGGWDRLCLGFFFDRVLGTATRNSITLLPSKVPPRSTSWVWKGISNSFLSNDSFGNHIRTNLVLQLVTKLVESRNLEAKEPLGGVGRYIFAAISLIGSSLNGMNCWFAFRISTLAVWIGMGGDPIWKDIVWRGFAPPKVEIFMWQVIWNRVPVHTELILHRDPRYFSKPGMLQPKRARRNGWIFLVKLRIASWLLAKFPNDSVSVESLMADFSLATNLILYVNRESSKSGIGGLLRDESGMILMEFSEASSLSLLALVELEAINFGISNFLTTSWSLTHRLIVESDCKMVVDWINGMVEPPTIVANEVIETLKLMFAKGMCLKLIPSSFDSFKSVLLISVRKRTLEEALERRFAVAKAKLLQQKKNDKTFVEEDGKGTPRRNSSFLNTLIATSSNSSSKKGNFPFLGPSISQVF</sequence>
<dbReference type="PANTHER" id="PTHR33710:SF64">
    <property type="entry name" value="ENDONUCLEASE_EXONUCLEASE_PHOSPHATASE DOMAIN-CONTAINING PROTEIN"/>
    <property type="match status" value="1"/>
</dbReference>
<dbReference type="InterPro" id="IPR044730">
    <property type="entry name" value="RNase_H-like_dom_plant"/>
</dbReference>
<comment type="caution">
    <text evidence="4">The sequence shown here is derived from an EMBL/GenBank/DDBJ whole genome shotgun (WGS) entry which is preliminary data.</text>
</comment>
<gene>
    <name evidence="4" type="ORF">V6N12_032526</name>
</gene>
<organism evidence="4 5">
    <name type="scientific">Hibiscus sabdariffa</name>
    <name type="common">roselle</name>
    <dbReference type="NCBI Taxonomy" id="183260"/>
    <lineage>
        <taxon>Eukaryota</taxon>
        <taxon>Viridiplantae</taxon>
        <taxon>Streptophyta</taxon>
        <taxon>Embryophyta</taxon>
        <taxon>Tracheophyta</taxon>
        <taxon>Spermatophyta</taxon>
        <taxon>Magnoliopsida</taxon>
        <taxon>eudicotyledons</taxon>
        <taxon>Gunneridae</taxon>
        <taxon>Pentapetalae</taxon>
        <taxon>rosids</taxon>
        <taxon>malvids</taxon>
        <taxon>Malvales</taxon>
        <taxon>Malvaceae</taxon>
        <taxon>Malvoideae</taxon>
        <taxon>Hibiscus</taxon>
    </lineage>
</organism>
<feature type="domain" description="RRM" evidence="3">
    <location>
        <begin position="20"/>
        <end position="84"/>
    </location>
</feature>
<dbReference type="InterPro" id="IPR035979">
    <property type="entry name" value="RBD_domain_sf"/>
</dbReference>
<dbReference type="Pfam" id="PF13456">
    <property type="entry name" value="RVT_3"/>
    <property type="match status" value="1"/>
</dbReference>
<dbReference type="EMBL" id="JBBPBM010000056">
    <property type="protein sequence ID" value="KAK8517334.1"/>
    <property type="molecule type" value="Genomic_DNA"/>
</dbReference>
<dbReference type="SUPFAM" id="SSF54928">
    <property type="entry name" value="RNA-binding domain, RBD"/>
    <property type="match status" value="1"/>
</dbReference>
<dbReference type="InterPro" id="IPR000504">
    <property type="entry name" value="RRM_dom"/>
</dbReference>
<proteinExistence type="predicted"/>
<evidence type="ECO:0000313" key="5">
    <source>
        <dbReference type="Proteomes" id="UP001472677"/>
    </source>
</evidence>
<evidence type="ECO:0000313" key="4">
    <source>
        <dbReference type="EMBL" id="KAK8517334.1"/>
    </source>
</evidence>